<feature type="signal peptide" evidence="2">
    <location>
        <begin position="1"/>
        <end position="21"/>
    </location>
</feature>
<comment type="similarity">
    <text evidence="1">Belongs to the bacterial secretin family.</text>
</comment>
<gene>
    <name evidence="5" type="ORF">F0185_17115</name>
</gene>
<dbReference type="InterPro" id="IPR032789">
    <property type="entry name" value="T2SS-T3SS_pil_N"/>
</dbReference>
<keyword evidence="6" id="KW-1185">Reference proteome</keyword>
<dbReference type="InterPro" id="IPR050810">
    <property type="entry name" value="Bact_Secretion_Sys_Channel"/>
</dbReference>
<evidence type="ECO:0008006" key="7">
    <source>
        <dbReference type="Google" id="ProtNLM"/>
    </source>
</evidence>
<dbReference type="Pfam" id="PF00263">
    <property type="entry name" value="Secretin"/>
    <property type="match status" value="1"/>
</dbReference>
<dbReference type="EMBL" id="VUYU01000010">
    <property type="protein sequence ID" value="NHZ35289.1"/>
    <property type="molecule type" value="Genomic_DNA"/>
</dbReference>
<dbReference type="PRINTS" id="PR00811">
    <property type="entry name" value="BCTERIALGSPD"/>
</dbReference>
<accession>A0ABX0LMN8</accession>
<evidence type="ECO:0000256" key="2">
    <source>
        <dbReference type="SAM" id="SignalP"/>
    </source>
</evidence>
<evidence type="ECO:0000313" key="6">
    <source>
        <dbReference type="Proteomes" id="UP000785613"/>
    </source>
</evidence>
<organism evidence="5 6">
    <name type="scientific">Massilia rubra</name>
    <dbReference type="NCBI Taxonomy" id="2607910"/>
    <lineage>
        <taxon>Bacteria</taxon>
        <taxon>Pseudomonadati</taxon>
        <taxon>Pseudomonadota</taxon>
        <taxon>Betaproteobacteria</taxon>
        <taxon>Burkholderiales</taxon>
        <taxon>Oxalobacteraceae</taxon>
        <taxon>Telluria group</taxon>
        <taxon>Massilia</taxon>
    </lineage>
</organism>
<dbReference type="Proteomes" id="UP000785613">
    <property type="component" value="Unassembled WGS sequence"/>
</dbReference>
<evidence type="ECO:0000256" key="1">
    <source>
        <dbReference type="RuleBase" id="RU004003"/>
    </source>
</evidence>
<protein>
    <recommendedName>
        <fullName evidence="7">Pilus formation protein N-terminal domain-containing protein</fullName>
    </recommendedName>
</protein>
<evidence type="ECO:0000259" key="4">
    <source>
        <dbReference type="Pfam" id="PF13629"/>
    </source>
</evidence>
<feature type="domain" description="Type II/III secretion system secretin-like" evidence="3">
    <location>
        <begin position="244"/>
        <end position="399"/>
    </location>
</feature>
<evidence type="ECO:0000259" key="3">
    <source>
        <dbReference type="Pfam" id="PF00263"/>
    </source>
</evidence>
<dbReference type="InterPro" id="IPR004846">
    <property type="entry name" value="T2SS/T3SS_dom"/>
</dbReference>
<dbReference type="PANTHER" id="PTHR30332:SF17">
    <property type="entry name" value="TYPE IV PILIATION SYSTEM PROTEIN DR_0774-RELATED"/>
    <property type="match status" value="1"/>
</dbReference>
<feature type="domain" description="Pilus formation protein N-terminal" evidence="4">
    <location>
        <begin position="24"/>
        <end position="90"/>
    </location>
</feature>
<dbReference type="PANTHER" id="PTHR30332">
    <property type="entry name" value="PROBABLE GENERAL SECRETION PATHWAY PROTEIN D"/>
    <property type="match status" value="1"/>
</dbReference>
<feature type="chain" id="PRO_5047425473" description="Pilus formation protein N-terminal domain-containing protein" evidence="2">
    <location>
        <begin position="22"/>
        <end position="441"/>
    </location>
</feature>
<proteinExistence type="inferred from homology"/>
<name>A0ABX0LMN8_9BURK</name>
<sequence>MIKALVATLSILVMLATPAHAAPPTTIDMFVGEARVLPLSPSRIAIGNGKVISASSLANNQMLVLAEAGGSTTLHVWLKGGGEKIMTVQVREANLAATLEDINRLLANVQNVRARVAGARIVLEGEMVSDINQERAQSIQKMFPEQVVNFVGKVGWEKMVYLDVKVLELTTKGSRDLGIRWDSNVNGPHAGIIADFYSNPTFRYLPPAGSSGIDIADGALANKIWPPKGFINLTSLITSRINLLVQDGEAQVLAAPSLSTRSGSKARFVAGGEIPLPSVDALGRTSVEMKEYGVILDVTPVTDESGAIYAKVDVEVSSIDRSVTVLGVPGLLKRKSTAEFNSRDGETVVLNGMYSYEGARDTQKVPGAGQIPFLGGLFRNKATVSATREVAIMITPRLVQATPNPTAGPADVNKQKLYEFDKALRDKQLGPKPPAPLTMTE</sequence>
<comment type="caution">
    <text evidence="5">The sequence shown here is derived from an EMBL/GenBank/DDBJ whole genome shotgun (WGS) entry which is preliminary data.</text>
</comment>
<evidence type="ECO:0000313" key="5">
    <source>
        <dbReference type="EMBL" id="NHZ35289.1"/>
    </source>
</evidence>
<dbReference type="Pfam" id="PF13629">
    <property type="entry name" value="T2SS-T3SS_pil_N"/>
    <property type="match status" value="1"/>
</dbReference>
<reference evidence="5 6" key="1">
    <citation type="submission" date="2019-09" db="EMBL/GenBank/DDBJ databases">
        <title>Taxonomy of Antarctic Massilia spp.: description of Massilia rubra sp. nov., Massilia aquatica sp. nov., Massilia mucilaginosa sp. nov., Massilia frigida sp. nov. isolated from streams, lakes and regoliths.</title>
        <authorList>
            <person name="Holochova P."/>
            <person name="Sedlacek I."/>
            <person name="Kralova S."/>
            <person name="Maslanova I."/>
            <person name="Busse H.-J."/>
            <person name="Stankova E."/>
            <person name="Vrbovska V."/>
            <person name="Kovarovic V."/>
            <person name="Bartak M."/>
            <person name="Svec P."/>
            <person name="Pantucek R."/>
        </authorList>
    </citation>
    <scope>NUCLEOTIDE SEQUENCE [LARGE SCALE GENOMIC DNA]</scope>
    <source>
        <strain evidence="5 6">CCM 8692</strain>
    </source>
</reference>
<dbReference type="RefSeq" id="WP_167226423.1">
    <property type="nucleotide sequence ID" value="NZ_VUYU01000010.1"/>
</dbReference>
<dbReference type="InterPro" id="IPR001775">
    <property type="entry name" value="GspD/PilQ"/>
</dbReference>
<keyword evidence="2" id="KW-0732">Signal</keyword>